<dbReference type="GO" id="GO:0004252">
    <property type="term" value="F:serine-type endopeptidase activity"/>
    <property type="evidence" value="ECO:0007669"/>
    <property type="project" value="InterPro"/>
</dbReference>
<dbReference type="EC" id="3.4.21.105" evidence="10"/>
<dbReference type="Gene3D" id="1.20.1540.10">
    <property type="entry name" value="Rhomboid-like"/>
    <property type="match status" value="1"/>
</dbReference>
<accession>A0AAD7V558</accession>
<evidence type="ECO:0000256" key="9">
    <source>
        <dbReference type="ARBA" id="ARBA00023136"/>
    </source>
</evidence>
<keyword evidence="14" id="KW-1185">Reference proteome</keyword>
<sequence>MASHWWNDFIAKRKGTTIQQQQQQRDDEQQQQQQLEMGVSPPDMTQSYHALGQTYPSRAGLGRTPYPSFYGTLSSEYNYHQQQQPGSMRSRYDSVLRYYDANYCTTPVTPVAAYHSPFQTAHPLAYNNMTTPAPIEEQQHSKQHSKHELAYFPSQQQVDTTTTTHPNAAATTTLHNNNKNETPSPNHQFKEIPLTSAQDNVSCASTVVPIHTTMDEKAKALPEQEMMRREAMFKSLRQRRVWFPFFSYLSAIGMVVVFVISVINNRSMTGNVFETSPFNMMLGPSTQALVQVGAHYAPCMRSFDDKAAANFVCPNQTDANNHGPTMPDLILTLHTSNDNSTSCPIQEICGMSHDAPNQLYRIVTALFVHSGIVHLFINMLVHLGIGRRIERRLNPIRYGFVWCITGTVGYVTSTTFSPAVSATMGCSASLFGVTVLLLVDLVRSWGLIPDAGWELFKLICLTALGLGYGYLPGPDNFAHVGGLIAGLLMAVIVMPTADTSSRARRIFLWMTRLVAFVLLIVACYLLLDAFYKGKSPKEVCSWCKFLACLPVGDMCNAYDAI</sequence>
<feature type="region of interest" description="Disordered" evidence="11">
    <location>
        <begin position="15"/>
        <end position="49"/>
    </location>
</feature>
<dbReference type="EMBL" id="JARTCD010000021">
    <property type="protein sequence ID" value="KAJ8659005.1"/>
    <property type="molecule type" value="Genomic_DNA"/>
</dbReference>
<evidence type="ECO:0000256" key="5">
    <source>
        <dbReference type="ARBA" id="ARBA00022692"/>
    </source>
</evidence>
<evidence type="ECO:0000259" key="12">
    <source>
        <dbReference type="Pfam" id="PF01694"/>
    </source>
</evidence>
<keyword evidence="5 10" id="KW-0812">Transmembrane</keyword>
<dbReference type="GeneID" id="83212800"/>
<protein>
    <recommendedName>
        <fullName evidence="10">Rhomboid-type serine protease</fullName>
        <ecNumber evidence="10">3.4.21.105</ecNumber>
    </recommendedName>
</protein>
<evidence type="ECO:0000256" key="10">
    <source>
        <dbReference type="RuleBase" id="RU362115"/>
    </source>
</evidence>
<dbReference type="InterPro" id="IPR002610">
    <property type="entry name" value="Peptidase_S54_rhomboid-like"/>
</dbReference>
<comment type="caution">
    <text evidence="13">The sequence shown here is derived from an EMBL/GenBank/DDBJ whole genome shotgun (WGS) entry which is preliminary data.</text>
</comment>
<dbReference type="GO" id="GO:0006508">
    <property type="term" value="P:proteolysis"/>
    <property type="evidence" value="ECO:0007669"/>
    <property type="project" value="UniProtKB-KW"/>
</dbReference>
<comment type="catalytic activity">
    <reaction evidence="1 10">
        <text>Cleaves type-1 transmembrane domains using a catalytic dyad composed of serine and histidine that are contributed by different transmembrane domains.</text>
        <dbReference type="EC" id="3.4.21.105"/>
    </reaction>
</comment>
<evidence type="ECO:0000256" key="6">
    <source>
        <dbReference type="ARBA" id="ARBA00022801"/>
    </source>
</evidence>
<organism evidence="13 14">
    <name type="scientific">Lichtheimia ornata</name>
    <dbReference type="NCBI Taxonomy" id="688661"/>
    <lineage>
        <taxon>Eukaryota</taxon>
        <taxon>Fungi</taxon>
        <taxon>Fungi incertae sedis</taxon>
        <taxon>Mucoromycota</taxon>
        <taxon>Mucoromycotina</taxon>
        <taxon>Mucoromycetes</taxon>
        <taxon>Mucorales</taxon>
        <taxon>Lichtheimiaceae</taxon>
        <taxon>Lichtheimia</taxon>
    </lineage>
</organism>
<comment type="similarity">
    <text evidence="3 10">Belongs to the peptidase S54 family.</text>
</comment>
<feature type="transmembrane region" description="Helical" evidence="10">
    <location>
        <begin position="359"/>
        <end position="383"/>
    </location>
</feature>
<feature type="transmembrane region" description="Helical" evidence="10">
    <location>
        <begin position="395"/>
        <end position="413"/>
    </location>
</feature>
<evidence type="ECO:0000313" key="14">
    <source>
        <dbReference type="Proteomes" id="UP001234581"/>
    </source>
</evidence>
<keyword evidence="8 10" id="KW-1133">Transmembrane helix</keyword>
<feature type="domain" description="Peptidase S54 rhomboid" evidence="12">
    <location>
        <begin position="357"/>
        <end position="494"/>
    </location>
</feature>
<feature type="transmembrane region" description="Helical" evidence="10">
    <location>
        <begin position="477"/>
        <end position="494"/>
    </location>
</feature>
<reference evidence="13 14" key="1">
    <citation type="submission" date="2023-03" db="EMBL/GenBank/DDBJ databases">
        <title>Genome sequence of Lichtheimia ornata CBS 291.66.</title>
        <authorList>
            <person name="Mohabir J.T."/>
            <person name="Shea T.P."/>
            <person name="Kurbessoian T."/>
            <person name="Berby B."/>
            <person name="Fontaine J."/>
            <person name="Livny J."/>
            <person name="Gnirke A."/>
            <person name="Stajich J.E."/>
            <person name="Cuomo C.A."/>
        </authorList>
    </citation>
    <scope>NUCLEOTIDE SEQUENCE [LARGE SCALE GENOMIC DNA]</scope>
    <source>
        <strain evidence="13">CBS 291.66</strain>
    </source>
</reference>
<keyword evidence="6 10" id="KW-0378">Hydrolase</keyword>
<evidence type="ECO:0000256" key="4">
    <source>
        <dbReference type="ARBA" id="ARBA00022670"/>
    </source>
</evidence>
<proteinExistence type="inferred from homology"/>
<dbReference type="SUPFAM" id="SSF144091">
    <property type="entry name" value="Rhomboid-like"/>
    <property type="match status" value="1"/>
</dbReference>
<gene>
    <name evidence="13" type="ORF">O0I10_005387</name>
</gene>
<evidence type="ECO:0000256" key="8">
    <source>
        <dbReference type="ARBA" id="ARBA00022989"/>
    </source>
</evidence>
<feature type="transmembrane region" description="Helical" evidence="10">
    <location>
        <begin position="419"/>
        <end position="439"/>
    </location>
</feature>
<dbReference type="Proteomes" id="UP001234581">
    <property type="component" value="Unassembled WGS sequence"/>
</dbReference>
<evidence type="ECO:0000256" key="1">
    <source>
        <dbReference type="ARBA" id="ARBA00000156"/>
    </source>
</evidence>
<dbReference type="RefSeq" id="XP_058343918.1">
    <property type="nucleotide sequence ID" value="XM_058485432.1"/>
</dbReference>
<dbReference type="AlphaFoldDB" id="A0AAD7V558"/>
<evidence type="ECO:0000256" key="11">
    <source>
        <dbReference type="SAM" id="MobiDB-lite"/>
    </source>
</evidence>
<keyword evidence="4 10" id="KW-0645">Protease</keyword>
<feature type="transmembrane region" description="Helical" evidence="10">
    <location>
        <begin position="241"/>
        <end position="263"/>
    </location>
</feature>
<comment type="subcellular location">
    <subcellularLocation>
        <location evidence="2 10">Membrane</location>
        <topology evidence="2 10">Multi-pass membrane protein</topology>
    </subcellularLocation>
</comment>
<evidence type="ECO:0000256" key="7">
    <source>
        <dbReference type="ARBA" id="ARBA00022825"/>
    </source>
</evidence>
<dbReference type="PANTHER" id="PTHR22936">
    <property type="entry name" value="RHOMBOID-RELATED"/>
    <property type="match status" value="1"/>
</dbReference>
<feature type="transmembrane region" description="Helical" evidence="10">
    <location>
        <begin position="451"/>
        <end position="471"/>
    </location>
</feature>
<name>A0AAD7V558_9FUNG</name>
<feature type="transmembrane region" description="Helical" evidence="10">
    <location>
        <begin position="506"/>
        <end position="527"/>
    </location>
</feature>
<dbReference type="InterPro" id="IPR022764">
    <property type="entry name" value="Peptidase_S54_rhomboid_dom"/>
</dbReference>
<dbReference type="PANTHER" id="PTHR22936:SF69">
    <property type="entry name" value="RHOMBOID-LIKE PROTEIN"/>
    <property type="match status" value="1"/>
</dbReference>
<evidence type="ECO:0000313" key="13">
    <source>
        <dbReference type="EMBL" id="KAJ8659005.1"/>
    </source>
</evidence>
<evidence type="ECO:0000256" key="2">
    <source>
        <dbReference type="ARBA" id="ARBA00004141"/>
    </source>
</evidence>
<comment type="function">
    <text evidence="10">Serine protease involved in intramembrane proteolysis.</text>
</comment>
<dbReference type="GO" id="GO:0016020">
    <property type="term" value="C:membrane"/>
    <property type="evidence" value="ECO:0007669"/>
    <property type="project" value="UniProtKB-SubCell"/>
</dbReference>
<dbReference type="Pfam" id="PF01694">
    <property type="entry name" value="Rhomboid"/>
    <property type="match status" value="1"/>
</dbReference>
<dbReference type="InterPro" id="IPR035952">
    <property type="entry name" value="Rhomboid-like_sf"/>
</dbReference>
<keyword evidence="7 10" id="KW-0720">Serine protease</keyword>
<keyword evidence="9 10" id="KW-0472">Membrane</keyword>
<evidence type="ECO:0000256" key="3">
    <source>
        <dbReference type="ARBA" id="ARBA00009045"/>
    </source>
</evidence>